<dbReference type="PANTHER" id="PTHR22642">
    <property type="entry name" value="IMIDAZOLONEPROPIONASE"/>
    <property type="match status" value="1"/>
</dbReference>
<protein>
    <submittedName>
        <fullName evidence="2">Amidohydrolase</fullName>
    </submittedName>
</protein>
<dbReference type="InterPro" id="IPR032466">
    <property type="entry name" value="Metal_Hydrolase"/>
</dbReference>
<dbReference type="Proteomes" id="UP000306985">
    <property type="component" value="Unassembled WGS sequence"/>
</dbReference>
<dbReference type="RefSeq" id="WP_137448190.1">
    <property type="nucleotide sequence ID" value="NZ_SZZH01000001.1"/>
</dbReference>
<dbReference type="Pfam" id="PF07969">
    <property type="entry name" value="Amidohydro_3"/>
    <property type="match status" value="1"/>
</dbReference>
<dbReference type="SUPFAM" id="SSF51338">
    <property type="entry name" value="Composite domain of metallo-dependent hydrolases"/>
    <property type="match status" value="1"/>
</dbReference>
<sequence>MSTILFRNGRVHTPADPEATALAVTDGVVSWVGGEHAVSVVTDPDRVVDLDGALVIPGFVDAHVHTTDAGLALSGLDLTDAPSLSAALDAVAAHARRHPSGVLWGHGWDETRWPEGRPPTRAEFDRAVGPDRAAFVTRIDVHSAVISSTLAAAVPEGPGLDGWSEAAPVRRAAHAAVRAFARTALPPKQRSAAQAAFLRHCAAQGIVEVHECAAGDAAGRADLSALLTAQSDIGVAVRGYLAAPITDPAQAPALLADTGAAALGGDLVVDGALGSRTAALSSPYADDPGTYGSRYLTTEQITDHLVACTRAGVQAGFHAIGDDAVSAVAEAFRHAAERLDRDARGDGGPPGTVRLAARAHRVEHAEMPDAAAIDTFFRCGVIASVQPLFDARWGGRDGMYAQRLGAGRAAGLNPFAALAKAGVGLALGSDAPVTPARPWLAVRAAVAHHTAGAGLSPRAAFTAHTRGGHRAAGRLDRAVGTLTPGATASLAVVRAGALVRPQADSSVQRWSTDPRSRIPLLPDLGDGFVEPETVLTMVAGRVVHDRGLLGGADGAP</sequence>
<dbReference type="Gene3D" id="3.10.310.70">
    <property type="match status" value="1"/>
</dbReference>
<dbReference type="SUPFAM" id="SSF51556">
    <property type="entry name" value="Metallo-dependent hydrolases"/>
    <property type="match status" value="1"/>
</dbReference>
<dbReference type="InterPro" id="IPR013108">
    <property type="entry name" value="Amidohydro_3"/>
</dbReference>
<gene>
    <name evidence="2" type="ORF">FDO65_04280</name>
</gene>
<reference evidence="2 3" key="1">
    <citation type="submission" date="2019-05" db="EMBL/GenBank/DDBJ databases">
        <title>Nakamurella sp. N5BH11, whole genome shotgun sequence.</title>
        <authorList>
            <person name="Tuo L."/>
        </authorList>
    </citation>
    <scope>NUCLEOTIDE SEQUENCE [LARGE SCALE GENOMIC DNA]</scope>
    <source>
        <strain evidence="2 3">N5BH11</strain>
    </source>
</reference>
<feature type="domain" description="Amidohydrolase 3" evidence="1">
    <location>
        <begin position="46"/>
        <end position="544"/>
    </location>
</feature>
<evidence type="ECO:0000313" key="2">
    <source>
        <dbReference type="EMBL" id="TKV60887.1"/>
    </source>
</evidence>
<dbReference type="PANTHER" id="PTHR22642:SF2">
    <property type="entry name" value="PROTEIN LONG AFTER FAR-RED 3"/>
    <property type="match status" value="1"/>
</dbReference>
<dbReference type="Gene3D" id="3.20.20.140">
    <property type="entry name" value="Metal-dependent hydrolases"/>
    <property type="match status" value="1"/>
</dbReference>
<dbReference type="EMBL" id="SZZH01000001">
    <property type="protein sequence ID" value="TKV60887.1"/>
    <property type="molecule type" value="Genomic_DNA"/>
</dbReference>
<proteinExistence type="predicted"/>
<comment type="caution">
    <text evidence="2">The sequence shown here is derived from an EMBL/GenBank/DDBJ whole genome shotgun (WGS) entry which is preliminary data.</text>
</comment>
<dbReference type="GO" id="GO:0016810">
    <property type="term" value="F:hydrolase activity, acting on carbon-nitrogen (but not peptide) bonds"/>
    <property type="evidence" value="ECO:0007669"/>
    <property type="project" value="InterPro"/>
</dbReference>
<keyword evidence="2" id="KW-0378">Hydrolase</keyword>
<name>A0A4U6QK64_9ACTN</name>
<accession>A0A4U6QK64</accession>
<dbReference type="OrthoDB" id="3238066at2"/>
<evidence type="ECO:0000313" key="3">
    <source>
        <dbReference type="Proteomes" id="UP000306985"/>
    </source>
</evidence>
<evidence type="ECO:0000259" key="1">
    <source>
        <dbReference type="Pfam" id="PF07969"/>
    </source>
</evidence>
<keyword evidence="3" id="KW-1185">Reference proteome</keyword>
<dbReference type="Gene3D" id="2.30.40.10">
    <property type="entry name" value="Urease, subunit C, domain 1"/>
    <property type="match status" value="1"/>
</dbReference>
<organism evidence="2 3">
    <name type="scientific">Nakamurella flava</name>
    <dbReference type="NCBI Taxonomy" id="2576308"/>
    <lineage>
        <taxon>Bacteria</taxon>
        <taxon>Bacillati</taxon>
        <taxon>Actinomycetota</taxon>
        <taxon>Actinomycetes</taxon>
        <taxon>Nakamurellales</taxon>
        <taxon>Nakamurellaceae</taxon>
        <taxon>Nakamurella</taxon>
    </lineage>
</organism>
<dbReference type="InterPro" id="IPR011059">
    <property type="entry name" value="Metal-dep_hydrolase_composite"/>
</dbReference>
<dbReference type="AlphaFoldDB" id="A0A4U6QK64"/>